<dbReference type="Gene3D" id="2.60.40.420">
    <property type="entry name" value="Cupredoxins - blue copper proteins"/>
    <property type="match status" value="1"/>
</dbReference>
<name>A0A392NDU5_9FABA</name>
<evidence type="ECO:0000313" key="4">
    <source>
        <dbReference type="EMBL" id="MCH97721.1"/>
    </source>
</evidence>
<evidence type="ECO:0000313" key="5">
    <source>
        <dbReference type="Proteomes" id="UP000265520"/>
    </source>
</evidence>
<dbReference type="InterPro" id="IPR045087">
    <property type="entry name" value="Cu-oxidase_fam"/>
</dbReference>
<evidence type="ECO:0000256" key="2">
    <source>
        <dbReference type="ARBA" id="ARBA00010609"/>
    </source>
</evidence>
<keyword evidence="5" id="KW-1185">Reference proteome</keyword>
<feature type="domain" description="Plastocyanin-like" evidence="3">
    <location>
        <begin position="48"/>
        <end position="98"/>
    </location>
</feature>
<comment type="similarity">
    <text evidence="2">Belongs to the multicopper oxidase family.</text>
</comment>
<dbReference type="SUPFAM" id="SSF49503">
    <property type="entry name" value="Cupredoxins"/>
    <property type="match status" value="1"/>
</dbReference>
<dbReference type="EMBL" id="LXQA010035756">
    <property type="protein sequence ID" value="MCH97721.1"/>
    <property type="molecule type" value="Genomic_DNA"/>
</dbReference>
<evidence type="ECO:0000259" key="3">
    <source>
        <dbReference type="Pfam" id="PF07732"/>
    </source>
</evidence>
<dbReference type="GO" id="GO:0005507">
    <property type="term" value="F:copper ion binding"/>
    <property type="evidence" value="ECO:0007669"/>
    <property type="project" value="InterPro"/>
</dbReference>
<comment type="function">
    <text evidence="1">Lignin degradation and detoxification of lignin-derived products.</text>
</comment>
<reference evidence="4 5" key="1">
    <citation type="journal article" date="2018" name="Front. Plant Sci.">
        <title>Red Clover (Trifolium pratense) and Zigzag Clover (T. medium) - A Picture of Genomic Similarities and Differences.</title>
        <authorList>
            <person name="Dluhosova J."/>
            <person name="Istvanek J."/>
            <person name="Nedelnik J."/>
            <person name="Repkova J."/>
        </authorList>
    </citation>
    <scope>NUCLEOTIDE SEQUENCE [LARGE SCALE GENOMIC DNA]</scope>
    <source>
        <strain evidence="5">cv. 10/8</strain>
        <tissue evidence="4">Leaf</tissue>
    </source>
</reference>
<protein>
    <submittedName>
        <fullName evidence="4">Laccase family protein</fullName>
    </submittedName>
</protein>
<proteinExistence type="inferred from homology"/>
<dbReference type="PANTHER" id="PTHR11709">
    <property type="entry name" value="MULTI-COPPER OXIDASE"/>
    <property type="match status" value="1"/>
</dbReference>
<dbReference type="GO" id="GO:0016491">
    <property type="term" value="F:oxidoreductase activity"/>
    <property type="evidence" value="ECO:0007669"/>
    <property type="project" value="TreeGrafter"/>
</dbReference>
<evidence type="ECO:0000256" key="1">
    <source>
        <dbReference type="ARBA" id="ARBA00002075"/>
    </source>
</evidence>
<dbReference type="InterPro" id="IPR008972">
    <property type="entry name" value="Cupredoxin"/>
</dbReference>
<accession>A0A392NDU5</accession>
<dbReference type="Pfam" id="PF07732">
    <property type="entry name" value="Cu-oxidase_3"/>
    <property type="match status" value="1"/>
</dbReference>
<dbReference type="PANTHER" id="PTHR11709:SF262">
    <property type="entry name" value="LACCASE-14"/>
    <property type="match status" value="1"/>
</dbReference>
<comment type="caution">
    <text evidence="4">The sequence shown here is derived from an EMBL/GenBank/DDBJ whole genome shotgun (WGS) entry which is preliminary data.</text>
</comment>
<dbReference type="Proteomes" id="UP000265520">
    <property type="component" value="Unassembled WGS sequence"/>
</dbReference>
<dbReference type="AlphaFoldDB" id="A0A392NDU5"/>
<dbReference type="InterPro" id="IPR011707">
    <property type="entry name" value="Cu-oxidase-like_N"/>
</dbReference>
<organism evidence="4 5">
    <name type="scientific">Trifolium medium</name>
    <dbReference type="NCBI Taxonomy" id="97028"/>
    <lineage>
        <taxon>Eukaryota</taxon>
        <taxon>Viridiplantae</taxon>
        <taxon>Streptophyta</taxon>
        <taxon>Embryophyta</taxon>
        <taxon>Tracheophyta</taxon>
        <taxon>Spermatophyta</taxon>
        <taxon>Magnoliopsida</taxon>
        <taxon>eudicotyledons</taxon>
        <taxon>Gunneridae</taxon>
        <taxon>Pentapetalae</taxon>
        <taxon>rosids</taxon>
        <taxon>fabids</taxon>
        <taxon>Fabales</taxon>
        <taxon>Fabaceae</taxon>
        <taxon>Papilionoideae</taxon>
        <taxon>50 kb inversion clade</taxon>
        <taxon>NPAAA clade</taxon>
        <taxon>Hologalegina</taxon>
        <taxon>IRL clade</taxon>
        <taxon>Trifolieae</taxon>
        <taxon>Trifolium</taxon>
    </lineage>
</organism>
<sequence>MAHDPSQMMITNKFKTPASTLRFLLLSILYVLLIHTANGKVHHHKFVVKSASFTRLCSSKNILTVNGQFPGPTLKAHRGDTLVVKVYNQANYNITLHWYVDS</sequence>